<dbReference type="InterPro" id="IPR014612">
    <property type="entry name" value="Pop7/Rpp20"/>
</dbReference>
<protein>
    <submittedName>
        <fullName evidence="4">Uncharacterized protein</fullName>
    </submittedName>
</protein>
<dbReference type="SUPFAM" id="SSF82704">
    <property type="entry name" value="AlbA-like"/>
    <property type="match status" value="1"/>
</dbReference>
<dbReference type="GO" id="GO:0003723">
    <property type="term" value="F:RNA binding"/>
    <property type="evidence" value="ECO:0007669"/>
    <property type="project" value="EnsemblFungi"/>
</dbReference>
<evidence type="ECO:0000256" key="3">
    <source>
        <dbReference type="ARBA" id="ARBA00023242"/>
    </source>
</evidence>
<dbReference type="AlphaFoldDB" id="H2AXZ7"/>
<dbReference type="InterPro" id="IPR036882">
    <property type="entry name" value="Alba-like_dom_sf"/>
</dbReference>
<keyword evidence="2" id="KW-0819">tRNA processing</keyword>
<reference evidence="4 5" key="1">
    <citation type="journal article" date="2011" name="Proc. Natl. Acad. Sci. U.S.A.">
        <title>Evolutionary erosion of yeast sex chromosomes by mating-type switching accidents.</title>
        <authorList>
            <person name="Gordon J.L."/>
            <person name="Armisen D."/>
            <person name="Proux-Wera E."/>
            <person name="Oheigeartaigh S.S."/>
            <person name="Byrne K.P."/>
            <person name="Wolfe K.H."/>
        </authorList>
    </citation>
    <scope>NUCLEOTIDE SEQUENCE [LARGE SCALE GENOMIC DNA]</scope>
    <source>
        <strain evidence="5">ATCC 22294 / BCRC 22015 / CBS 2517 / CECT 1963 / NBRC 1671 / NRRL Y-8276</strain>
    </source>
</reference>
<dbReference type="HOGENOM" id="CLU_133944_0_0_1"/>
<dbReference type="GO" id="GO:0034965">
    <property type="term" value="P:intronic box C/D snoRNA processing"/>
    <property type="evidence" value="ECO:0007669"/>
    <property type="project" value="EnsemblFungi"/>
</dbReference>
<sequence length="143" mass="16353">MKHRVRNYSSNSTAHTMKTKLVRKYPTVKESSHIEIKSTIYIKSKTPYISAIKRISKKLQDPKPANIKYITIMGMGKAVEKTLSIACYFQTKKQRKVEIITTSVDVIDEIATEDNEESPVSTEDLETTLKKRTISGLRVKIYV</sequence>
<dbReference type="GO" id="GO:0005697">
    <property type="term" value="C:telomerase holoenzyme complex"/>
    <property type="evidence" value="ECO:0007669"/>
    <property type="project" value="EnsemblFungi"/>
</dbReference>
<keyword evidence="3" id="KW-0539">Nucleus</keyword>
<comment type="subcellular location">
    <subcellularLocation>
        <location evidence="1">Nucleus</location>
    </subcellularLocation>
</comment>
<dbReference type="GO" id="GO:0000294">
    <property type="term" value="P:nuclear-transcribed mRNA catabolic process, RNase MRP-dependent"/>
    <property type="evidence" value="ECO:0007669"/>
    <property type="project" value="EnsemblFungi"/>
</dbReference>
<dbReference type="GeneID" id="13887227"/>
<dbReference type="Proteomes" id="UP000005220">
    <property type="component" value="Chromosome 7"/>
</dbReference>
<dbReference type="STRING" id="1071382.H2AXZ7"/>
<dbReference type="GO" id="GO:0000460">
    <property type="term" value="P:maturation of 5.8S rRNA"/>
    <property type="evidence" value="ECO:0007669"/>
    <property type="project" value="EnsemblFungi"/>
</dbReference>
<evidence type="ECO:0000313" key="4">
    <source>
        <dbReference type="EMBL" id="CCF59247.1"/>
    </source>
</evidence>
<dbReference type="GO" id="GO:0001682">
    <property type="term" value="P:tRNA 5'-leader removal"/>
    <property type="evidence" value="ECO:0007669"/>
    <property type="project" value="EnsemblFungi"/>
</dbReference>
<dbReference type="RefSeq" id="XP_003958382.1">
    <property type="nucleotide sequence ID" value="XM_003958333.1"/>
</dbReference>
<dbReference type="GO" id="GO:0004526">
    <property type="term" value="F:ribonuclease P activity"/>
    <property type="evidence" value="ECO:0007669"/>
    <property type="project" value="EnsemblFungi"/>
</dbReference>
<dbReference type="InterPro" id="IPR020241">
    <property type="entry name" value="RNase_P/MRP_Pop7_fungi"/>
</dbReference>
<dbReference type="InParanoid" id="H2AXZ7"/>
<keyword evidence="5" id="KW-1185">Reference proteome</keyword>
<evidence type="ECO:0000256" key="2">
    <source>
        <dbReference type="ARBA" id="ARBA00022694"/>
    </source>
</evidence>
<dbReference type="GO" id="GO:0005655">
    <property type="term" value="C:nucleolar ribonuclease P complex"/>
    <property type="evidence" value="ECO:0007669"/>
    <property type="project" value="EnsemblFungi"/>
</dbReference>
<dbReference type="KEGG" id="kaf:KAFR_0G02130"/>
<evidence type="ECO:0000256" key="1">
    <source>
        <dbReference type="ARBA" id="ARBA00004123"/>
    </source>
</evidence>
<dbReference type="GO" id="GO:0000171">
    <property type="term" value="F:ribonuclease MRP activity"/>
    <property type="evidence" value="ECO:0007669"/>
    <property type="project" value="EnsemblFungi"/>
</dbReference>
<dbReference type="Pfam" id="PF12328">
    <property type="entry name" value="Rpp20"/>
    <property type="match status" value="1"/>
</dbReference>
<name>H2AXZ7_KAZAF</name>
<dbReference type="eggNOG" id="ENOG502S59H">
    <property type="taxonomic scope" value="Eukaryota"/>
</dbReference>
<organism evidence="4 5">
    <name type="scientific">Kazachstania africana (strain ATCC 22294 / BCRC 22015 / CBS 2517 / CECT 1963 / NBRC 1671 / NRRL Y-8276)</name>
    <name type="common">Yeast</name>
    <name type="synonym">Kluyveromyces africanus</name>
    <dbReference type="NCBI Taxonomy" id="1071382"/>
    <lineage>
        <taxon>Eukaryota</taxon>
        <taxon>Fungi</taxon>
        <taxon>Dikarya</taxon>
        <taxon>Ascomycota</taxon>
        <taxon>Saccharomycotina</taxon>
        <taxon>Saccharomycetes</taxon>
        <taxon>Saccharomycetales</taxon>
        <taxon>Saccharomycetaceae</taxon>
        <taxon>Kazachstania</taxon>
    </lineage>
</organism>
<gene>
    <name evidence="4" type="primary">KAFR0G02130</name>
    <name evidence="4" type="ORF">KAFR_0G02130</name>
</gene>
<dbReference type="OrthoDB" id="5416589at2759"/>
<proteinExistence type="predicted"/>
<accession>H2AXZ7</accession>
<dbReference type="PANTHER" id="PTHR28256:SF1">
    <property type="entry name" value="RIBONUCLEASES P_MRP PROTEIN SUBUNIT POP7"/>
    <property type="match status" value="1"/>
</dbReference>
<dbReference type="Gene3D" id="3.30.110.20">
    <property type="entry name" value="Alba-like domain"/>
    <property type="match status" value="1"/>
</dbReference>
<dbReference type="PANTHER" id="PTHR28256">
    <property type="entry name" value="RIBONUCLEASES P/MRP PROTEIN SUBUNIT POP7"/>
    <property type="match status" value="1"/>
</dbReference>
<evidence type="ECO:0000313" key="5">
    <source>
        <dbReference type="Proteomes" id="UP000005220"/>
    </source>
</evidence>
<dbReference type="GO" id="GO:0000172">
    <property type="term" value="C:ribonuclease MRP complex"/>
    <property type="evidence" value="ECO:0007669"/>
    <property type="project" value="EnsemblFungi"/>
</dbReference>
<dbReference type="FunCoup" id="H2AXZ7">
    <property type="interactions" value="114"/>
</dbReference>
<dbReference type="EMBL" id="HE650827">
    <property type="protein sequence ID" value="CCF59247.1"/>
    <property type="molecule type" value="Genomic_DNA"/>
</dbReference>